<dbReference type="Proteomes" id="UP000030690">
    <property type="component" value="Unassembled WGS sequence"/>
</dbReference>
<dbReference type="AlphaFoldDB" id="A0A024UX18"/>
<accession>A0A024UX18</accession>
<keyword evidence="1" id="KW-0472">Membrane</keyword>
<reference evidence="2 3" key="1">
    <citation type="submission" date="2013-02" db="EMBL/GenBank/DDBJ databases">
        <title>The Genome Annotation of Plasmodium falciparum Vietnam Oak-Knoll (FVO).</title>
        <authorList>
            <consortium name="The Broad Institute Genome Sequencing Platform"/>
            <consortium name="The Broad Institute Genome Sequencing Center for Infectious Disease"/>
            <person name="Neafsey D."/>
            <person name="Hoffman S."/>
            <person name="Volkman S."/>
            <person name="Rosenthal P."/>
            <person name="Walker B."/>
            <person name="Young S.K."/>
            <person name="Zeng Q."/>
            <person name="Gargeya S."/>
            <person name="Fitzgerald M."/>
            <person name="Haas B."/>
            <person name="Abouelleil A."/>
            <person name="Allen A.W."/>
            <person name="Alvarado L."/>
            <person name="Arachchi H.M."/>
            <person name="Berlin A.M."/>
            <person name="Chapman S.B."/>
            <person name="Gainer-Dewar J."/>
            <person name="Goldberg J."/>
            <person name="Griggs A."/>
            <person name="Gujja S."/>
            <person name="Hansen M."/>
            <person name="Howarth C."/>
            <person name="Imamovic A."/>
            <person name="Ireland A."/>
            <person name="Larimer J."/>
            <person name="McCowan C."/>
            <person name="Murphy C."/>
            <person name="Pearson M."/>
            <person name="Poon T.W."/>
            <person name="Priest M."/>
            <person name="Roberts A."/>
            <person name="Saif S."/>
            <person name="Shea T."/>
            <person name="Sisk P."/>
            <person name="Sykes S."/>
            <person name="Wortman J."/>
            <person name="Nusbaum C."/>
            <person name="Birren B."/>
        </authorList>
    </citation>
    <scope>NUCLEOTIDE SEQUENCE [LARGE SCALE GENOMIC DNA]</scope>
    <source>
        <strain evidence="3">Vietnam Oak-Knoll (FVO)</strain>
    </source>
</reference>
<name>A0A024UX18_PLAFA</name>
<evidence type="ECO:0000313" key="2">
    <source>
        <dbReference type="EMBL" id="ETW15318.1"/>
    </source>
</evidence>
<evidence type="ECO:0000313" key="3">
    <source>
        <dbReference type="Proteomes" id="UP000030690"/>
    </source>
</evidence>
<sequence length="62" mass="7923">MIFHFFYNYINIFVKIILYLNINETYIIYVEQNKHFKYKNIDFKDPRYKKKSKEKETEKYIN</sequence>
<keyword evidence="1" id="KW-1133">Transmembrane helix</keyword>
<dbReference type="EMBL" id="KI925184">
    <property type="protein sequence ID" value="ETW15318.1"/>
    <property type="molecule type" value="Genomic_DNA"/>
</dbReference>
<evidence type="ECO:0000256" key="1">
    <source>
        <dbReference type="SAM" id="Phobius"/>
    </source>
</evidence>
<gene>
    <name evidence="2" type="ORF">PFFVO_05612</name>
</gene>
<proteinExistence type="predicted"/>
<feature type="transmembrane region" description="Helical" evidence="1">
    <location>
        <begin position="6"/>
        <end position="29"/>
    </location>
</feature>
<reference evidence="2 3" key="2">
    <citation type="submission" date="2013-02" db="EMBL/GenBank/DDBJ databases">
        <title>The Genome Sequence of Plasmodium falciparum Vietnam Oak-Knoll (FVO).</title>
        <authorList>
            <consortium name="The Broad Institute Genome Sequencing Platform"/>
            <consortium name="The Broad Institute Genome Sequencing Center for Infectious Disease"/>
            <person name="Neafsey D."/>
            <person name="Cheeseman I."/>
            <person name="Volkman S."/>
            <person name="Adams J."/>
            <person name="Walker B."/>
            <person name="Young S.K."/>
            <person name="Zeng Q."/>
            <person name="Gargeya S."/>
            <person name="Fitzgerald M."/>
            <person name="Haas B."/>
            <person name="Abouelleil A."/>
            <person name="Alvarado L."/>
            <person name="Arachchi H.M."/>
            <person name="Berlin A.M."/>
            <person name="Chapman S.B."/>
            <person name="Dewar J."/>
            <person name="Goldberg J."/>
            <person name="Griggs A."/>
            <person name="Gujja S."/>
            <person name="Hansen M."/>
            <person name="Howarth C."/>
            <person name="Imamovic A."/>
            <person name="Larimer J."/>
            <person name="McCowan C."/>
            <person name="Murphy C."/>
            <person name="Neiman D."/>
            <person name="Pearson M."/>
            <person name="Priest M."/>
            <person name="Roberts A."/>
            <person name="Saif S."/>
            <person name="Shea T."/>
            <person name="Sisk P."/>
            <person name="Sykes S."/>
            <person name="Wortman J."/>
            <person name="Nusbaum C."/>
            <person name="Birren B."/>
        </authorList>
    </citation>
    <scope>NUCLEOTIDE SEQUENCE [LARGE SCALE GENOMIC DNA]</scope>
    <source>
        <strain evidence="3">Vietnam Oak-Knoll (FVO)</strain>
    </source>
</reference>
<keyword evidence="1" id="KW-0812">Transmembrane</keyword>
<protein>
    <submittedName>
        <fullName evidence="2">Uncharacterized protein</fullName>
    </submittedName>
</protein>
<organism evidence="2 3">
    <name type="scientific">Plasmodium falciparum Vietnam Oak-Knoll</name>
    <name type="common">FVO</name>
    <dbReference type="NCBI Taxonomy" id="1036723"/>
    <lineage>
        <taxon>Eukaryota</taxon>
        <taxon>Sar</taxon>
        <taxon>Alveolata</taxon>
        <taxon>Apicomplexa</taxon>
        <taxon>Aconoidasida</taxon>
        <taxon>Haemosporida</taxon>
        <taxon>Plasmodiidae</taxon>
        <taxon>Plasmodium</taxon>
        <taxon>Plasmodium (Laverania)</taxon>
    </lineage>
</organism>